<evidence type="ECO:0000313" key="3">
    <source>
        <dbReference type="Proteomes" id="UP001432027"/>
    </source>
</evidence>
<evidence type="ECO:0000256" key="1">
    <source>
        <dbReference type="SAM" id="Phobius"/>
    </source>
</evidence>
<keyword evidence="3" id="KW-1185">Reference proteome</keyword>
<feature type="non-terminal residue" evidence="2">
    <location>
        <position position="1"/>
    </location>
</feature>
<gene>
    <name evidence="2" type="ORF">PENTCL1PPCAC_24286</name>
</gene>
<dbReference type="Pfam" id="PF10327">
    <property type="entry name" value="7TM_GPCR_Sri"/>
    <property type="match status" value="1"/>
</dbReference>
<evidence type="ECO:0000313" key="2">
    <source>
        <dbReference type="EMBL" id="GMT02112.1"/>
    </source>
</evidence>
<sequence length="220" mass="25177">QAGMHSLLACGGPIYIALFLYRHQALLLPGSRFKFSQRAQFAFVIILLIPCSTFGIALYQKHSFKNINFNMFQHMSDDWDPTILERVDCFAFNKMIPYWAYCAIIPSFVVIFLTAVSRHTFSMLRHIKHISVRTREKHRILTRSLVVQALLPCVVVILPYVALMVSTMILFYISPNIYDDIPINLADITILCISFHATLHCSALIFTTPVFRKTLAEVGF</sequence>
<keyword evidence="1" id="KW-0812">Transmembrane</keyword>
<proteinExistence type="predicted"/>
<feature type="transmembrane region" description="Helical" evidence="1">
    <location>
        <begin position="98"/>
        <end position="116"/>
    </location>
</feature>
<dbReference type="PANTHER" id="PTHR22941">
    <property type="entry name" value="SERPENTINE RECEPTOR"/>
    <property type="match status" value="1"/>
</dbReference>
<keyword evidence="1" id="KW-0472">Membrane</keyword>
<comment type="caution">
    <text evidence="2">The sequence shown here is derived from an EMBL/GenBank/DDBJ whole genome shotgun (WGS) entry which is preliminary data.</text>
</comment>
<protein>
    <recommendedName>
        <fullName evidence="4">G protein-coupled receptor</fullName>
    </recommendedName>
</protein>
<keyword evidence="1" id="KW-1133">Transmembrane helix</keyword>
<dbReference type="InterPro" id="IPR053220">
    <property type="entry name" value="Nematode_rcpt-like_serp_H"/>
</dbReference>
<feature type="transmembrane region" description="Helical" evidence="1">
    <location>
        <begin position="145"/>
        <end position="173"/>
    </location>
</feature>
<accession>A0AAV5U6U2</accession>
<feature type="transmembrane region" description="Helical" evidence="1">
    <location>
        <begin position="6"/>
        <end position="21"/>
    </location>
</feature>
<feature type="non-terminal residue" evidence="2">
    <location>
        <position position="220"/>
    </location>
</feature>
<feature type="transmembrane region" description="Helical" evidence="1">
    <location>
        <begin position="185"/>
        <end position="206"/>
    </location>
</feature>
<organism evidence="2 3">
    <name type="scientific">Pristionchus entomophagus</name>
    <dbReference type="NCBI Taxonomy" id="358040"/>
    <lineage>
        <taxon>Eukaryota</taxon>
        <taxon>Metazoa</taxon>
        <taxon>Ecdysozoa</taxon>
        <taxon>Nematoda</taxon>
        <taxon>Chromadorea</taxon>
        <taxon>Rhabditida</taxon>
        <taxon>Rhabditina</taxon>
        <taxon>Diplogasteromorpha</taxon>
        <taxon>Diplogasteroidea</taxon>
        <taxon>Neodiplogasteridae</taxon>
        <taxon>Pristionchus</taxon>
    </lineage>
</organism>
<evidence type="ECO:0008006" key="4">
    <source>
        <dbReference type="Google" id="ProtNLM"/>
    </source>
</evidence>
<dbReference type="EMBL" id="BTSX01000005">
    <property type="protein sequence ID" value="GMT02112.1"/>
    <property type="molecule type" value="Genomic_DNA"/>
</dbReference>
<reference evidence="2" key="1">
    <citation type="submission" date="2023-10" db="EMBL/GenBank/DDBJ databases">
        <title>Genome assembly of Pristionchus species.</title>
        <authorList>
            <person name="Yoshida K."/>
            <person name="Sommer R.J."/>
        </authorList>
    </citation>
    <scope>NUCLEOTIDE SEQUENCE</scope>
    <source>
        <strain evidence="2">RS0144</strain>
    </source>
</reference>
<dbReference type="InterPro" id="IPR019429">
    <property type="entry name" value="7TM_GPCR_serpentine_rcpt_Sri"/>
</dbReference>
<dbReference type="AlphaFoldDB" id="A0AAV5U6U2"/>
<dbReference type="Proteomes" id="UP001432027">
    <property type="component" value="Unassembled WGS sequence"/>
</dbReference>
<dbReference type="PANTHER" id="PTHR22941:SF26">
    <property type="entry name" value="SERPENTINE RECEPTOR, CLASS H"/>
    <property type="match status" value="1"/>
</dbReference>
<name>A0AAV5U6U2_9BILA</name>
<feature type="transmembrane region" description="Helical" evidence="1">
    <location>
        <begin position="41"/>
        <end position="59"/>
    </location>
</feature>